<dbReference type="PANTHER" id="PTHR46695">
    <property type="entry name" value="ZINC FINGER CCCH DOMAIN-CONTAINING PROTEIN 44-RELATED"/>
    <property type="match status" value="1"/>
</dbReference>
<dbReference type="PROSITE" id="PS51925">
    <property type="entry name" value="SWIB_MDM2"/>
    <property type="match status" value="1"/>
</dbReference>
<feature type="non-terminal residue" evidence="3">
    <location>
        <position position="1"/>
    </location>
</feature>
<dbReference type="AlphaFoldDB" id="A0A426Y2G7"/>
<accession>A0A426Y2G7</accession>
<evidence type="ECO:0000259" key="2">
    <source>
        <dbReference type="PROSITE" id="PS51925"/>
    </source>
</evidence>
<comment type="caution">
    <text evidence="3">The sequence shown here is derived from an EMBL/GenBank/DDBJ whole genome shotgun (WGS) entry which is preliminary data.</text>
</comment>
<dbReference type="SMART" id="SM00719">
    <property type="entry name" value="Plus3"/>
    <property type="match status" value="1"/>
</dbReference>
<evidence type="ECO:0000256" key="1">
    <source>
        <dbReference type="SAM" id="MobiDB-lite"/>
    </source>
</evidence>
<dbReference type="Pfam" id="PF02201">
    <property type="entry name" value="SWIB"/>
    <property type="match status" value="1"/>
</dbReference>
<gene>
    <name evidence="3" type="ORF">B296_00053892</name>
</gene>
<evidence type="ECO:0000313" key="3">
    <source>
        <dbReference type="EMBL" id="RRT45987.1"/>
    </source>
</evidence>
<dbReference type="SUPFAM" id="SSF159042">
    <property type="entry name" value="Plus3-like"/>
    <property type="match status" value="1"/>
</dbReference>
<protein>
    <recommendedName>
        <fullName evidence="2">DM2 domain-containing protein</fullName>
    </recommendedName>
</protein>
<feature type="compositionally biased region" description="Basic residues" evidence="1">
    <location>
        <begin position="285"/>
        <end position="294"/>
    </location>
</feature>
<dbReference type="Proteomes" id="UP000287651">
    <property type="component" value="Unassembled WGS sequence"/>
</dbReference>
<dbReference type="InterPro" id="IPR036885">
    <property type="entry name" value="SWIB_MDM2_dom_sf"/>
</dbReference>
<dbReference type="EMBL" id="AMZH03015477">
    <property type="protein sequence ID" value="RRT45987.1"/>
    <property type="molecule type" value="Genomic_DNA"/>
</dbReference>
<dbReference type="Gene3D" id="3.90.70.200">
    <property type="entry name" value="Plus-3 domain"/>
    <property type="match status" value="1"/>
</dbReference>
<dbReference type="InterPro" id="IPR013083">
    <property type="entry name" value="Znf_RING/FYVE/PHD"/>
</dbReference>
<dbReference type="InterPro" id="IPR036128">
    <property type="entry name" value="Plus3-like_sf"/>
</dbReference>
<sequence length="619" mass="69612">GSPRFWTRSMEPRDGDLQDAYFPHPFDDAVVQHTPPPPVSPDDEEADQGDPRVVGAFEVDESQLVSSPFALAPAFEPSHHEDAAVGEEALPMCEAAAAAAVETSGPVKRKRGRPPKAHGAGKAPVPKKKKEEEEVCFICFDGGDLVLCDRRWLDAVGVVPRCITRLALTGTRPSFVRVPAGTVVSLPTHMLLYSIYYQVVFAGHVVRVDFDDKSSWEYLFKVYWLTLKGKLSVTIEELHNAKIPWKGCDTSMYNEETSDELYNANDDHEASSDSSSAHHEGSISSRKKVRKRSKKSAEIEVPAQDVDSEKKSLSEHSKWASPVLLEFVEHMKSGDKSVLSQFDVQALLLEYIKRNNLRDPRRKSQIICDARLQNMFGKLRVGHFEMLKLLESHFLIKEAPQIGMDDNQGGTIDSDSGQIDAEEHNMTSIGSDKRLKTRKRVGERELQANLDEYAAVDAHNINLIYLRRNLMEDLINDDNFSKNIVGSFVRIRISGAGQKQDMYRLVQVIGKEECRRLRQSIKCGLINRLTVGNLLEKAQVLQEVRVKDVSTLPILVFPSMKNFQVSQGVDLSLLNLSLQWLENEKLRLSHLRDRASETGRRKEYPFSFDAHGAFVFSLA</sequence>
<feature type="compositionally biased region" description="Basic and acidic residues" evidence="1">
    <location>
        <begin position="265"/>
        <end position="281"/>
    </location>
</feature>
<dbReference type="SUPFAM" id="SSF47592">
    <property type="entry name" value="SWIB/MDM2 domain"/>
    <property type="match status" value="1"/>
</dbReference>
<dbReference type="PANTHER" id="PTHR46695:SF4">
    <property type="entry name" value="ZINC FINGER CCCH DOMAIN-CONTAINING PROTEIN 44"/>
    <property type="match status" value="1"/>
</dbReference>
<dbReference type="InterPro" id="IPR058668">
    <property type="entry name" value="NERD_dom"/>
</dbReference>
<dbReference type="Gene3D" id="1.10.245.10">
    <property type="entry name" value="SWIB/MDM2 domain"/>
    <property type="match status" value="1"/>
</dbReference>
<dbReference type="InterPro" id="IPR019835">
    <property type="entry name" value="SWIB_domain"/>
</dbReference>
<dbReference type="Pfam" id="PF03126">
    <property type="entry name" value="Plus-3"/>
    <property type="match status" value="1"/>
</dbReference>
<dbReference type="GO" id="GO:0003677">
    <property type="term" value="F:DNA binding"/>
    <property type="evidence" value="ECO:0007669"/>
    <property type="project" value="InterPro"/>
</dbReference>
<dbReference type="Pfam" id="PF25980">
    <property type="entry name" value="NERD_plant"/>
    <property type="match status" value="1"/>
</dbReference>
<dbReference type="SMART" id="SM00151">
    <property type="entry name" value="SWIB"/>
    <property type="match status" value="1"/>
</dbReference>
<reference evidence="3 4" key="1">
    <citation type="journal article" date="2014" name="Agronomy (Basel)">
        <title>A Draft Genome Sequence for Ensete ventricosum, the Drought-Tolerant Tree Against Hunger.</title>
        <authorList>
            <person name="Harrison J."/>
            <person name="Moore K.A."/>
            <person name="Paszkiewicz K."/>
            <person name="Jones T."/>
            <person name="Grant M."/>
            <person name="Ambacheew D."/>
            <person name="Muzemil S."/>
            <person name="Studholme D.J."/>
        </authorList>
    </citation>
    <scope>NUCLEOTIDE SEQUENCE [LARGE SCALE GENOMIC DNA]</scope>
</reference>
<dbReference type="InterPro" id="IPR004343">
    <property type="entry name" value="Plus-3_dom"/>
</dbReference>
<dbReference type="CDD" id="cd10567">
    <property type="entry name" value="SWIB-MDM2_like"/>
    <property type="match status" value="1"/>
</dbReference>
<dbReference type="InterPro" id="IPR003121">
    <property type="entry name" value="SWIB_MDM2_domain"/>
</dbReference>
<name>A0A426Y2G7_ENSVE</name>
<evidence type="ECO:0000313" key="4">
    <source>
        <dbReference type="Proteomes" id="UP000287651"/>
    </source>
</evidence>
<feature type="region of interest" description="Disordered" evidence="1">
    <location>
        <begin position="264"/>
        <end position="313"/>
    </location>
</feature>
<organism evidence="3 4">
    <name type="scientific">Ensete ventricosum</name>
    <name type="common">Abyssinian banana</name>
    <name type="synonym">Musa ensete</name>
    <dbReference type="NCBI Taxonomy" id="4639"/>
    <lineage>
        <taxon>Eukaryota</taxon>
        <taxon>Viridiplantae</taxon>
        <taxon>Streptophyta</taxon>
        <taxon>Embryophyta</taxon>
        <taxon>Tracheophyta</taxon>
        <taxon>Spermatophyta</taxon>
        <taxon>Magnoliopsida</taxon>
        <taxon>Liliopsida</taxon>
        <taxon>Zingiberales</taxon>
        <taxon>Musaceae</taxon>
        <taxon>Ensete</taxon>
    </lineage>
</organism>
<proteinExistence type="predicted"/>
<feature type="region of interest" description="Disordered" evidence="1">
    <location>
        <begin position="1"/>
        <end position="50"/>
    </location>
</feature>
<dbReference type="Gene3D" id="3.30.40.10">
    <property type="entry name" value="Zinc/RING finger domain, C3HC4 (zinc finger)"/>
    <property type="match status" value="1"/>
</dbReference>
<feature type="compositionally biased region" description="Basic residues" evidence="1">
    <location>
        <begin position="107"/>
        <end position="116"/>
    </location>
</feature>
<feature type="region of interest" description="Disordered" evidence="1">
    <location>
        <begin position="101"/>
        <end position="126"/>
    </location>
</feature>
<feature type="domain" description="DM2" evidence="2">
    <location>
        <begin position="313"/>
        <end position="396"/>
    </location>
</feature>